<dbReference type="OrthoDB" id="3240543at2"/>
<dbReference type="Gene3D" id="1.10.10.2910">
    <property type="match status" value="1"/>
</dbReference>
<dbReference type="Proteomes" id="UP000016498">
    <property type="component" value="Unassembled WGS sequence"/>
</dbReference>
<name>U1RYG9_9ACTO</name>
<dbReference type="Pfam" id="PF06114">
    <property type="entry name" value="Peptidase_M78"/>
    <property type="match status" value="1"/>
</dbReference>
<comment type="caution">
    <text evidence="2">The sequence shown here is derived from an EMBL/GenBank/DDBJ whole genome shotgun (WGS) entry which is preliminary data.</text>
</comment>
<accession>U1RYG9</accession>
<evidence type="ECO:0000313" key="2">
    <source>
        <dbReference type="EMBL" id="ERH23437.1"/>
    </source>
</evidence>
<organism evidence="2 3">
    <name type="scientific">Actinomyces johnsonii F0510</name>
    <dbReference type="NCBI Taxonomy" id="1227262"/>
    <lineage>
        <taxon>Bacteria</taxon>
        <taxon>Bacillati</taxon>
        <taxon>Actinomycetota</taxon>
        <taxon>Actinomycetes</taxon>
        <taxon>Actinomycetales</taxon>
        <taxon>Actinomycetaceae</taxon>
        <taxon>Actinomyces</taxon>
    </lineage>
</organism>
<dbReference type="EMBL" id="AWSD01000017">
    <property type="protein sequence ID" value="ERH23437.1"/>
    <property type="molecule type" value="Genomic_DNA"/>
</dbReference>
<dbReference type="AlphaFoldDB" id="U1RYG9"/>
<proteinExistence type="predicted"/>
<dbReference type="HOGENOM" id="CLU_626472_0_0_11"/>
<evidence type="ECO:0000259" key="1">
    <source>
        <dbReference type="Pfam" id="PF06114"/>
    </source>
</evidence>
<feature type="domain" description="IrrE N-terminal-like" evidence="1">
    <location>
        <begin position="45"/>
        <end position="138"/>
    </location>
</feature>
<sequence>MSTWDDLAASRDTTAIAHQLIEECTQLDIAALRDDPIDTIDRYPDIKLVYAPPADAGCGSGYYRPDPPTIYLHSSSYRRNAFTVLHELAHHLQRHHIEWGFHLMDIRDTKQRLRTEEMVCNRFAAEMLLPEERISDDALCHPADAMAGLYINSNLSHSAVIQNVATSMLPHARWLLCVVDPWGVVTTSQTSYSQHPLPKGVKHPELATIAEEAADRPARRALPKAFMYLTGATLTDMWAEACRDHENRYTFIAMRPAKRFGISEVVDERFACNNVSCDKELDSTKKLKKCPRYNESKCPECNTCGCETATTERKCPDCCELFTPYEVIYGHECYKIATTVLAVGRECALLSTKLSRFSRSNTRNDLPIALLLRWVNRIVETQVRVIFKLGIEFWAQELALLRVERRTLFQAAITLLAGSPHVYTVDLVRIVASIRDA</sequence>
<reference evidence="2 3" key="1">
    <citation type="submission" date="2013-06" db="EMBL/GenBank/DDBJ databases">
        <authorList>
            <person name="Weinstock G."/>
            <person name="Sodergren E."/>
            <person name="Lobos E.A."/>
            <person name="Fulton L."/>
            <person name="Fulton R."/>
            <person name="Courtney L."/>
            <person name="Fronick C."/>
            <person name="O'Laughlin M."/>
            <person name="Godfrey J."/>
            <person name="Wilson R.M."/>
            <person name="Miner T."/>
            <person name="Farmer C."/>
            <person name="Delehaunty K."/>
            <person name="Cordes M."/>
            <person name="Minx P."/>
            <person name="Tomlinson C."/>
            <person name="Chen J."/>
            <person name="Wollam A."/>
            <person name="Pepin K.H."/>
            <person name="Bhonagiri V."/>
            <person name="Zhang X."/>
            <person name="Warren W."/>
            <person name="Mitreva M."/>
            <person name="Mardis E.R."/>
            <person name="Wilson R.K."/>
        </authorList>
    </citation>
    <scope>NUCLEOTIDE SEQUENCE [LARGE SCALE GENOMIC DNA]</scope>
    <source>
        <strain evidence="2 3">F0510</strain>
    </source>
</reference>
<gene>
    <name evidence="2" type="ORF">HMPREF1549_00170</name>
</gene>
<dbReference type="InterPro" id="IPR010359">
    <property type="entry name" value="IrrE_HExxH"/>
</dbReference>
<protein>
    <recommendedName>
        <fullName evidence="1">IrrE N-terminal-like domain-containing protein</fullName>
    </recommendedName>
</protein>
<evidence type="ECO:0000313" key="3">
    <source>
        <dbReference type="Proteomes" id="UP000016498"/>
    </source>
</evidence>